<comment type="caution">
    <text evidence="1">The sequence shown here is derived from an EMBL/GenBank/DDBJ whole genome shotgun (WGS) entry which is preliminary data.</text>
</comment>
<evidence type="ECO:0000313" key="1">
    <source>
        <dbReference type="EMBL" id="MBO2450220.1"/>
    </source>
</evidence>
<dbReference type="InterPro" id="IPR011944">
    <property type="entry name" value="Steroid_delta5-4_isomerase"/>
</dbReference>
<dbReference type="NCBIfam" id="TIGR02246">
    <property type="entry name" value="SgcJ/EcaC family oxidoreductase"/>
    <property type="match status" value="1"/>
</dbReference>
<dbReference type="EMBL" id="JAGEOJ010000010">
    <property type="protein sequence ID" value="MBO2450220.1"/>
    <property type="molecule type" value="Genomic_DNA"/>
</dbReference>
<proteinExistence type="predicted"/>
<organism evidence="1 2">
    <name type="scientific">Actinomadura barringtoniae</name>
    <dbReference type="NCBI Taxonomy" id="1427535"/>
    <lineage>
        <taxon>Bacteria</taxon>
        <taxon>Bacillati</taxon>
        <taxon>Actinomycetota</taxon>
        <taxon>Actinomycetes</taxon>
        <taxon>Streptosporangiales</taxon>
        <taxon>Thermomonosporaceae</taxon>
        <taxon>Actinomadura</taxon>
    </lineage>
</organism>
<name>A0A939TBI6_9ACTN</name>
<dbReference type="RefSeq" id="WP_208258116.1">
    <property type="nucleotide sequence ID" value="NZ_JAGEOJ010000010.1"/>
</dbReference>
<sequence length="101" mass="11358">MTPGSPERALFKGFVKGTKLADPYLAIRFYGPTTAIVTTRGDTYKGKVKKPADLSKTQTYTLVRDTDGQWRIAAFHNTKRQRVMERVSFLFDGDTKPAAEK</sequence>
<dbReference type="AlphaFoldDB" id="A0A939TBI6"/>
<protein>
    <submittedName>
        <fullName evidence="1">SgcJ/EcaC family oxidoreductase</fullName>
    </submittedName>
</protein>
<dbReference type="SUPFAM" id="SSF54427">
    <property type="entry name" value="NTF2-like"/>
    <property type="match status" value="1"/>
</dbReference>
<dbReference type="Proteomes" id="UP000669179">
    <property type="component" value="Unassembled WGS sequence"/>
</dbReference>
<reference evidence="1" key="1">
    <citation type="submission" date="2021-03" db="EMBL/GenBank/DDBJ databases">
        <authorList>
            <person name="Kanchanasin P."/>
            <person name="Saeng-In P."/>
            <person name="Phongsopitanun W."/>
            <person name="Yuki M."/>
            <person name="Kudo T."/>
            <person name="Ohkuma M."/>
            <person name="Tanasupawat S."/>
        </authorList>
    </citation>
    <scope>NUCLEOTIDE SEQUENCE</scope>
    <source>
        <strain evidence="1">GKU 128</strain>
    </source>
</reference>
<accession>A0A939TBI6</accession>
<dbReference type="Gene3D" id="3.10.450.50">
    <property type="match status" value="1"/>
</dbReference>
<gene>
    <name evidence="1" type="ORF">J4573_24180</name>
</gene>
<evidence type="ECO:0000313" key="2">
    <source>
        <dbReference type="Proteomes" id="UP000669179"/>
    </source>
</evidence>
<keyword evidence="2" id="KW-1185">Reference proteome</keyword>
<dbReference type="InterPro" id="IPR032710">
    <property type="entry name" value="NTF2-like_dom_sf"/>
</dbReference>